<organism evidence="2 3">
    <name type="scientific">Paenibacillus albidus</name>
    <dbReference type="NCBI Taxonomy" id="2041023"/>
    <lineage>
        <taxon>Bacteria</taxon>
        <taxon>Bacillati</taxon>
        <taxon>Bacillota</taxon>
        <taxon>Bacilli</taxon>
        <taxon>Bacillales</taxon>
        <taxon>Paenibacillaceae</taxon>
        <taxon>Paenibacillus</taxon>
    </lineage>
</organism>
<evidence type="ECO:0000313" key="3">
    <source>
        <dbReference type="Proteomes" id="UP000637643"/>
    </source>
</evidence>
<dbReference type="Proteomes" id="UP000637643">
    <property type="component" value="Unassembled WGS sequence"/>
</dbReference>
<dbReference type="InterPro" id="IPR029058">
    <property type="entry name" value="AB_hydrolase_fold"/>
</dbReference>
<keyword evidence="3" id="KW-1185">Reference proteome</keyword>
<dbReference type="SUPFAM" id="SSF53474">
    <property type="entry name" value="alpha/beta-Hydrolases"/>
    <property type="match status" value="1"/>
</dbReference>
<comment type="caution">
    <text evidence="2">The sequence shown here is derived from an EMBL/GenBank/DDBJ whole genome shotgun (WGS) entry which is preliminary data.</text>
</comment>
<reference evidence="2" key="1">
    <citation type="journal article" date="2014" name="Int. J. Syst. Evol. Microbiol.">
        <title>Complete genome sequence of Corynebacterium casei LMG S-19264T (=DSM 44701T), isolated from a smear-ripened cheese.</title>
        <authorList>
            <consortium name="US DOE Joint Genome Institute (JGI-PGF)"/>
            <person name="Walter F."/>
            <person name="Albersmeier A."/>
            <person name="Kalinowski J."/>
            <person name="Ruckert C."/>
        </authorList>
    </citation>
    <scope>NUCLEOTIDE SEQUENCE</scope>
    <source>
        <strain evidence="2">CGMCC 1.16134</strain>
    </source>
</reference>
<keyword evidence="2" id="KW-0378">Hydrolase</keyword>
<dbReference type="Pfam" id="PF01738">
    <property type="entry name" value="DLH"/>
    <property type="match status" value="1"/>
</dbReference>
<proteinExistence type="predicted"/>
<dbReference type="InterPro" id="IPR002925">
    <property type="entry name" value="Dienelactn_hydro"/>
</dbReference>
<name>A0A917FU43_9BACL</name>
<protein>
    <submittedName>
        <fullName evidence="2">Hydrolase YtaP</fullName>
    </submittedName>
</protein>
<dbReference type="Gene3D" id="3.40.50.1820">
    <property type="entry name" value="alpha/beta hydrolase"/>
    <property type="match status" value="1"/>
</dbReference>
<accession>A0A917FU43</accession>
<evidence type="ECO:0000313" key="2">
    <source>
        <dbReference type="EMBL" id="GGG03052.1"/>
    </source>
</evidence>
<reference evidence="2" key="2">
    <citation type="submission" date="2020-09" db="EMBL/GenBank/DDBJ databases">
        <authorList>
            <person name="Sun Q."/>
            <person name="Zhou Y."/>
        </authorList>
    </citation>
    <scope>NUCLEOTIDE SEQUENCE</scope>
    <source>
        <strain evidence="2">CGMCC 1.16134</strain>
    </source>
</reference>
<dbReference type="AlphaFoldDB" id="A0A917FU43"/>
<feature type="domain" description="Dienelactone hydrolase" evidence="1">
    <location>
        <begin position="92"/>
        <end position="193"/>
    </location>
</feature>
<gene>
    <name evidence="2" type="primary">ytaP</name>
    <name evidence="2" type="ORF">GCM10010912_54750</name>
</gene>
<sequence length="294" mass="32805">MDQLWSLLGDLPPELPITATTLREDEQDGYRLESLLLELNGIEKVPAYVATPLTGTGPFPLVIFNHSHGGNYANGRNELIRSSAYLQPVSFAKALTDLGYAVCCIDMWCFNERGGQTESECVKGMLWQGQVMWGMMLYDNKRLVDYMCSRPDIDPSRIGTIGMSMGGLMAWWLAALDERIQVTVDICGQVDAQTLIAKRGLDHHGFYSYVPGLLKYFTTLEIQKRIVPRPRMSLVGRNDRMCPLDGVGLLAAGLAEAYREAGQPGNWQPITASGGHMETLEMRTAWEQFLVQHL</sequence>
<dbReference type="PANTHER" id="PTHR47381:SF3">
    <property type="entry name" value="ALPHA_BETA-HYDROLASES SUPERFAMILY PROTEIN"/>
    <property type="match status" value="1"/>
</dbReference>
<dbReference type="GO" id="GO:0016787">
    <property type="term" value="F:hydrolase activity"/>
    <property type="evidence" value="ECO:0007669"/>
    <property type="project" value="UniProtKB-KW"/>
</dbReference>
<dbReference type="EMBL" id="BMKR01000035">
    <property type="protein sequence ID" value="GGG03052.1"/>
    <property type="molecule type" value="Genomic_DNA"/>
</dbReference>
<dbReference type="PANTHER" id="PTHR47381">
    <property type="entry name" value="ALPHA/BETA-HYDROLASES SUPERFAMILY PROTEIN"/>
    <property type="match status" value="1"/>
</dbReference>
<dbReference type="RefSeq" id="WP_189030539.1">
    <property type="nucleotide sequence ID" value="NZ_BMKR01000035.1"/>
</dbReference>
<evidence type="ECO:0000259" key="1">
    <source>
        <dbReference type="Pfam" id="PF01738"/>
    </source>
</evidence>